<protein>
    <recommendedName>
        <fullName evidence="7">Inositol-1-monophosphatase</fullName>
        <ecNumber evidence="7">3.1.3.25</ecNumber>
    </recommendedName>
</protein>
<feature type="binding site" evidence="6">
    <location>
        <position position="72"/>
    </location>
    <ligand>
        <name>Mg(2+)</name>
        <dbReference type="ChEBI" id="CHEBI:18420"/>
        <label>1</label>
        <note>catalytic</note>
    </ligand>
</feature>
<feature type="binding site" evidence="6">
    <location>
        <position position="91"/>
    </location>
    <ligand>
        <name>Mg(2+)</name>
        <dbReference type="ChEBI" id="CHEBI:18420"/>
        <label>1</label>
        <note>catalytic</note>
    </ligand>
</feature>
<feature type="binding site" evidence="6">
    <location>
        <position position="90"/>
    </location>
    <ligand>
        <name>Mg(2+)</name>
        <dbReference type="ChEBI" id="CHEBI:18420"/>
        <label>2</label>
    </ligand>
</feature>
<evidence type="ECO:0000256" key="3">
    <source>
        <dbReference type="ARBA" id="ARBA00022723"/>
    </source>
</evidence>
<dbReference type="GO" id="GO:0006020">
    <property type="term" value="P:inositol metabolic process"/>
    <property type="evidence" value="ECO:0007669"/>
    <property type="project" value="TreeGrafter"/>
</dbReference>
<dbReference type="CDD" id="cd01639">
    <property type="entry name" value="IMPase"/>
    <property type="match status" value="1"/>
</dbReference>
<dbReference type="FunFam" id="3.30.540.10:FF:000003">
    <property type="entry name" value="Inositol-1-monophosphatase"/>
    <property type="match status" value="1"/>
</dbReference>
<keyword evidence="3 6" id="KW-0479">Metal-binding</keyword>
<evidence type="ECO:0000256" key="4">
    <source>
        <dbReference type="ARBA" id="ARBA00022801"/>
    </source>
</evidence>
<accession>A0A9D1SD21</accession>
<dbReference type="PRINTS" id="PR01959">
    <property type="entry name" value="SBIMPHPHTASE"/>
</dbReference>
<dbReference type="InterPro" id="IPR022337">
    <property type="entry name" value="Inositol_monophosphatase_SuhB"/>
</dbReference>
<reference evidence="8" key="1">
    <citation type="submission" date="2020-10" db="EMBL/GenBank/DDBJ databases">
        <authorList>
            <person name="Gilroy R."/>
        </authorList>
    </citation>
    <scope>NUCLEOTIDE SEQUENCE</scope>
    <source>
        <strain evidence="8">CHK158-818</strain>
    </source>
</reference>
<evidence type="ECO:0000256" key="2">
    <source>
        <dbReference type="ARBA" id="ARBA00001946"/>
    </source>
</evidence>
<dbReference type="Proteomes" id="UP000824112">
    <property type="component" value="Unassembled WGS sequence"/>
</dbReference>
<feature type="binding site" evidence="6">
    <location>
        <position position="88"/>
    </location>
    <ligand>
        <name>Mg(2+)</name>
        <dbReference type="ChEBI" id="CHEBI:18420"/>
        <label>1</label>
        <note>catalytic</note>
    </ligand>
</feature>
<comment type="cofactor">
    <cofactor evidence="2 6 7">
        <name>Mg(2+)</name>
        <dbReference type="ChEBI" id="CHEBI:18420"/>
    </cofactor>
</comment>
<proteinExistence type="inferred from homology"/>
<evidence type="ECO:0000256" key="7">
    <source>
        <dbReference type="RuleBase" id="RU364068"/>
    </source>
</evidence>
<comment type="similarity">
    <text evidence="7">Belongs to the inositol monophosphatase superfamily.</text>
</comment>
<dbReference type="EMBL" id="DVNA01000207">
    <property type="protein sequence ID" value="HIU55954.1"/>
    <property type="molecule type" value="Genomic_DNA"/>
</dbReference>
<dbReference type="AlphaFoldDB" id="A0A9D1SD21"/>
<sequence>MKTTPYKAIASHAEQWAREAGKIQLSYFRNKHLSAETKSSVYDLVTEVDKKCEELLLEKINTIYPQHNVIGEESGSHDNGGEFCWIIDPLDGTTNYSQGFPIFCISIGIQHQKETVIGVVYVPYLDEMYSAIKGEGALLNGKPITVSDKKELSECVLATGFPYDKSTNPDNNLDNVYRIVPHIRGLRRTGSAAFDLCSVAAGTLDGYWELNLHLWDVAAGELIVSEAKGMVRPFKENRSISICAGNPTIVQAIYNYLDNNVINKQTIFS</sequence>
<gene>
    <name evidence="8" type="ORF">IAB03_09145</name>
</gene>
<dbReference type="PROSITE" id="PS00629">
    <property type="entry name" value="IMP_1"/>
    <property type="match status" value="1"/>
</dbReference>
<dbReference type="GO" id="GO:0046872">
    <property type="term" value="F:metal ion binding"/>
    <property type="evidence" value="ECO:0007669"/>
    <property type="project" value="UniProtKB-KW"/>
</dbReference>
<evidence type="ECO:0000256" key="6">
    <source>
        <dbReference type="PIRSR" id="PIRSR600760-2"/>
    </source>
</evidence>
<comment type="catalytic activity">
    <reaction evidence="1 7">
        <text>a myo-inositol phosphate + H2O = myo-inositol + phosphate</text>
        <dbReference type="Rhea" id="RHEA:24056"/>
        <dbReference type="ChEBI" id="CHEBI:15377"/>
        <dbReference type="ChEBI" id="CHEBI:17268"/>
        <dbReference type="ChEBI" id="CHEBI:43474"/>
        <dbReference type="ChEBI" id="CHEBI:84139"/>
        <dbReference type="EC" id="3.1.3.25"/>
    </reaction>
</comment>
<dbReference type="PANTHER" id="PTHR20854">
    <property type="entry name" value="INOSITOL MONOPHOSPHATASE"/>
    <property type="match status" value="1"/>
</dbReference>
<dbReference type="Gene3D" id="3.40.190.80">
    <property type="match status" value="1"/>
</dbReference>
<evidence type="ECO:0000256" key="1">
    <source>
        <dbReference type="ARBA" id="ARBA00001033"/>
    </source>
</evidence>
<dbReference type="InterPro" id="IPR020583">
    <property type="entry name" value="Inositol_monoP_metal-BS"/>
</dbReference>
<dbReference type="GO" id="GO:0008934">
    <property type="term" value="F:inositol monophosphate 1-phosphatase activity"/>
    <property type="evidence" value="ECO:0007669"/>
    <property type="project" value="InterPro"/>
</dbReference>
<organism evidence="8 9">
    <name type="scientific">Candidatus Gallibacteroides avistercoris</name>
    <dbReference type="NCBI Taxonomy" id="2840833"/>
    <lineage>
        <taxon>Bacteria</taxon>
        <taxon>Pseudomonadati</taxon>
        <taxon>Bacteroidota</taxon>
        <taxon>Bacteroidia</taxon>
        <taxon>Bacteroidales</taxon>
        <taxon>Bacteroidaceae</taxon>
        <taxon>Bacteroidaceae incertae sedis</taxon>
        <taxon>Candidatus Gallibacteroides</taxon>
    </lineage>
</organism>
<dbReference type="PRINTS" id="PR00377">
    <property type="entry name" value="IMPHPHTASES"/>
</dbReference>
<dbReference type="InterPro" id="IPR000760">
    <property type="entry name" value="Inositol_monophosphatase-like"/>
</dbReference>
<dbReference type="PANTHER" id="PTHR20854:SF4">
    <property type="entry name" value="INOSITOL-1-MONOPHOSPHATASE-RELATED"/>
    <property type="match status" value="1"/>
</dbReference>
<evidence type="ECO:0000313" key="8">
    <source>
        <dbReference type="EMBL" id="HIU55954.1"/>
    </source>
</evidence>
<comment type="caution">
    <text evidence="8">The sequence shown here is derived from an EMBL/GenBank/DDBJ whole genome shotgun (WGS) entry which is preliminary data.</text>
</comment>
<evidence type="ECO:0000256" key="5">
    <source>
        <dbReference type="ARBA" id="ARBA00022842"/>
    </source>
</evidence>
<dbReference type="InterPro" id="IPR033942">
    <property type="entry name" value="IMPase"/>
</dbReference>
<name>A0A9D1SD21_9BACT</name>
<keyword evidence="5 6" id="KW-0460">Magnesium</keyword>
<dbReference type="Gene3D" id="3.30.540.10">
    <property type="entry name" value="Fructose-1,6-Bisphosphatase, subunit A, domain 1"/>
    <property type="match status" value="1"/>
</dbReference>
<dbReference type="GO" id="GO:0007165">
    <property type="term" value="P:signal transduction"/>
    <property type="evidence" value="ECO:0007669"/>
    <property type="project" value="TreeGrafter"/>
</dbReference>
<dbReference type="SUPFAM" id="SSF56655">
    <property type="entry name" value="Carbohydrate phosphatase"/>
    <property type="match status" value="1"/>
</dbReference>
<reference evidence="8" key="2">
    <citation type="journal article" date="2021" name="PeerJ">
        <title>Extensive microbial diversity within the chicken gut microbiome revealed by metagenomics and culture.</title>
        <authorList>
            <person name="Gilroy R."/>
            <person name="Ravi A."/>
            <person name="Getino M."/>
            <person name="Pursley I."/>
            <person name="Horton D.L."/>
            <person name="Alikhan N.F."/>
            <person name="Baker D."/>
            <person name="Gharbi K."/>
            <person name="Hall N."/>
            <person name="Watson M."/>
            <person name="Adriaenssens E.M."/>
            <person name="Foster-Nyarko E."/>
            <person name="Jarju S."/>
            <person name="Secka A."/>
            <person name="Antonio M."/>
            <person name="Oren A."/>
            <person name="Chaudhuri R.R."/>
            <person name="La Ragione R."/>
            <person name="Hildebrand F."/>
            <person name="Pallen M.J."/>
        </authorList>
    </citation>
    <scope>NUCLEOTIDE SEQUENCE</scope>
    <source>
        <strain evidence="8">CHK158-818</strain>
    </source>
</reference>
<keyword evidence="4 7" id="KW-0378">Hydrolase</keyword>
<feature type="binding site" evidence="6">
    <location>
        <position position="216"/>
    </location>
    <ligand>
        <name>Mg(2+)</name>
        <dbReference type="ChEBI" id="CHEBI:18420"/>
        <label>1</label>
        <note>catalytic</note>
    </ligand>
</feature>
<dbReference type="Pfam" id="PF00459">
    <property type="entry name" value="Inositol_P"/>
    <property type="match status" value="1"/>
</dbReference>
<dbReference type="EC" id="3.1.3.25" evidence="7"/>
<evidence type="ECO:0000313" key="9">
    <source>
        <dbReference type="Proteomes" id="UP000824112"/>
    </source>
</evidence>